<dbReference type="eggNOG" id="COG1309">
    <property type="taxonomic scope" value="Bacteria"/>
</dbReference>
<evidence type="ECO:0000256" key="3">
    <source>
        <dbReference type="PROSITE-ProRule" id="PRU00335"/>
    </source>
</evidence>
<accession>A0A0A2TUW4</accession>
<dbReference type="OrthoDB" id="113732at2"/>
<evidence type="ECO:0000313" key="5">
    <source>
        <dbReference type="EMBL" id="KGP73085.1"/>
    </source>
</evidence>
<protein>
    <submittedName>
        <fullName evidence="5">TetR family transcriptional regulator</fullName>
    </submittedName>
</protein>
<evidence type="ECO:0000256" key="2">
    <source>
        <dbReference type="ARBA" id="ARBA00023125"/>
    </source>
</evidence>
<dbReference type="STRING" id="1385514.N782_07550"/>
<gene>
    <name evidence="5" type="ORF">N782_07550</name>
</gene>
<dbReference type="SUPFAM" id="SSF48498">
    <property type="entry name" value="Tetracyclin repressor-like, C-terminal domain"/>
    <property type="match status" value="1"/>
</dbReference>
<feature type="domain" description="HTH tetR-type" evidence="4">
    <location>
        <begin position="9"/>
        <end position="69"/>
    </location>
</feature>
<dbReference type="PRINTS" id="PR00455">
    <property type="entry name" value="HTHTETR"/>
</dbReference>
<dbReference type="InterPro" id="IPR001647">
    <property type="entry name" value="HTH_TetR"/>
</dbReference>
<feature type="DNA-binding region" description="H-T-H motif" evidence="3">
    <location>
        <begin position="32"/>
        <end position="51"/>
    </location>
</feature>
<dbReference type="GO" id="GO:0003677">
    <property type="term" value="F:DNA binding"/>
    <property type="evidence" value="ECO:0007669"/>
    <property type="project" value="UniProtKB-UniRule"/>
</dbReference>
<keyword evidence="6" id="KW-1185">Reference proteome</keyword>
<dbReference type="PANTHER" id="PTHR43479:SF21">
    <property type="entry name" value="TRANSCRIPTIONAL REGULATOR, TETR FAMILY"/>
    <property type="match status" value="1"/>
</dbReference>
<evidence type="ECO:0000256" key="1">
    <source>
        <dbReference type="ARBA" id="ARBA00022491"/>
    </source>
</evidence>
<dbReference type="Proteomes" id="UP000030147">
    <property type="component" value="Unassembled WGS sequence"/>
</dbReference>
<proteinExistence type="predicted"/>
<reference evidence="5 6" key="1">
    <citation type="journal article" date="2015" name="Stand. Genomic Sci.">
        <title>High quality draft genome sequence of the moderately halophilic bacterium Pontibacillus yanchengensis Y32(T) and comparison among Pontibacillus genomes.</title>
        <authorList>
            <person name="Huang J."/>
            <person name="Qiao Z.X."/>
            <person name="Tang J.W."/>
            <person name="Wang G."/>
        </authorList>
    </citation>
    <scope>NUCLEOTIDE SEQUENCE [LARGE SCALE GENOMIC DNA]</scope>
    <source>
        <strain evidence="5 6">Y32</strain>
    </source>
</reference>
<keyword evidence="1" id="KW-0678">Repressor</keyword>
<evidence type="ECO:0000313" key="6">
    <source>
        <dbReference type="Proteomes" id="UP000030147"/>
    </source>
</evidence>
<dbReference type="PROSITE" id="PS50977">
    <property type="entry name" value="HTH_TETR_2"/>
    <property type="match status" value="1"/>
</dbReference>
<dbReference type="InterPro" id="IPR009057">
    <property type="entry name" value="Homeodomain-like_sf"/>
</dbReference>
<dbReference type="Gene3D" id="1.10.357.10">
    <property type="entry name" value="Tetracycline Repressor, domain 2"/>
    <property type="match status" value="1"/>
</dbReference>
<dbReference type="AlphaFoldDB" id="A0A0A2TUW4"/>
<comment type="caution">
    <text evidence="5">The sequence shown here is derived from an EMBL/GenBank/DDBJ whole genome shotgun (WGS) entry which is preliminary data.</text>
</comment>
<dbReference type="EMBL" id="AVBF01000018">
    <property type="protein sequence ID" value="KGP73085.1"/>
    <property type="molecule type" value="Genomic_DNA"/>
</dbReference>
<dbReference type="Pfam" id="PF00440">
    <property type="entry name" value="TetR_N"/>
    <property type="match status" value="1"/>
</dbReference>
<dbReference type="SUPFAM" id="SSF46689">
    <property type="entry name" value="Homeodomain-like"/>
    <property type="match status" value="1"/>
</dbReference>
<dbReference type="InterPro" id="IPR036271">
    <property type="entry name" value="Tet_transcr_reg_TetR-rel_C_sf"/>
</dbReference>
<evidence type="ECO:0000259" key="4">
    <source>
        <dbReference type="PROSITE" id="PS50977"/>
    </source>
</evidence>
<dbReference type="PANTHER" id="PTHR43479">
    <property type="entry name" value="ACREF/ENVCD OPERON REPRESSOR-RELATED"/>
    <property type="match status" value="1"/>
</dbReference>
<name>A0A0A2TUW4_9BACI</name>
<keyword evidence="2 3" id="KW-0238">DNA-binding</keyword>
<dbReference type="InterPro" id="IPR050624">
    <property type="entry name" value="HTH-type_Tx_Regulator"/>
</dbReference>
<dbReference type="RefSeq" id="WP_036818428.1">
    <property type="nucleotide sequence ID" value="NZ_AVBF01000018.1"/>
</dbReference>
<sequence length="199" mass="23605">MNGFEKRTELKKKNILDTAFELFSTQGIQKVSIQEIAKKAEVSQVTIYNYFGSKDQLLVESVKSFAFSRLEEVKYLLNDPSLAFDEKIRQLITLKMDNIFQFDLEFMQTLISDRPELKQFIDEFSQSHTIPIFMDLLEEGKQEGFIHHSISLQMMMFYVDMYYQAMRNHKEFFQSEESIQEFTEQILHMFFYGITGKSE</sequence>
<organism evidence="5 6">
    <name type="scientific">Pontibacillus yanchengensis Y32</name>
    <dbReference type="NCBI Taxonomy" id="1385514"/>
    <lineage>
        <taxon>Bacteria</taxon>
        <taxon>Bacillati</taxon>
        <taxon>Bacillota</taxon>
        <taxon>Bacilli</taxon>
        <taxon>Bacillales</taxon>
        <taxon>Bacillaceae</taxon>
        <taxon>Pontibacillus</taxon>
    </lineage>
</organism>